<evidence type="ECO:0000313" key="7">
    <source>
        <dbReference type="Proteomes" id="UP000242754"/>
    </source>
</evidence>
<dbReference type="Gene3D" id="1.10.10.10">
    <property type="entry name" value="Winged helix-like DNA-binding domain superfamily/Winged helix DNA-binding domain"/>
    <property type="match status" value="1"/>
</dbReference>
<dbReference type="CDD" id="cd07377">
    <property type="entry name" value="WHTH_GntR"/>
    <property type="match status" value="1"/>
</dbReference>
<dbReference type="SUPFAM" id="SSF64288">
    <property type="entry name" value="Chorismate lyase-like"/>
    <property type="match status" value="1"/>
</dbReference>
<dbReference type="Proteomes" id="UP000242754">
    <property type="component" value="Unassembled WGS sequence"/>
</dbReference>
<dbReference type="Gene3D" id="3.40.1410.10">
    <property type="entry name" value="Chorismate lyase-like"/>
    <property type="match status" value="1"/>
</dbReference>
<accession>A0A143YKQ7</accession>
<name>A0A143YKQ7_9LACT</name>
<dbReference type="InterPro" id="IPR028978">
    <property type="entry name" value="Chorismate_lyase_/UTRA_dom_sf"/>
</dbReference>
<dbReference type="Pfam" id="PF00392">
    <property type="entry name" value="GntR"/>
    <property type="match status" value="1"/>
</dbReference>
<dbReference type="GO" id="GO:0003677">
    <property type="term" value="F:DNA binding"/>
    <property type="evidence" value="ECO:0007669"/>
    <property type="project" value="UniProtKB-KW"/>
</dbReference>
<evidence type="ECO:0000256" key="3">
    <source>
        <dbReference type="ARBA" id="ARBA00023125"/>
    </source>
</evidence>
<proteinExistence type="predicted"/>
<reference evidence="6 7" key="1">
    <citation type="submission" date="2016-02" db="EMBL/GenBank/DDBJ databases">
        <authorList>
            <person name="Wen L."/>
            <person name="He K."/>
            <person name="Yang H."/>
        </authorList>
    </citation>
    <scope>NUCLEOTIDE SEQUENCE [LARGE SCALE GENOMIC DNA]</scope>
    <source>
        <strain evidence="6">Trichococcus palustris</strain>
    </source>
</reference>
<dbReference type="SUPFAM" id="SSF46785">
    <property type="entry name" value="Winged helix' DNA-binding domain"/>
    <property type="match status" value="1"/>
</dbReference>
<dbReference type="GO" id="GO:0045892">
    <property type="term" value="P:negative regulation of DNA-templated transcription"/>
    <property type="evidence" value="ECO:0007669"/>
    <property type="project" value="TreeGrafter"/>
</dbReference>
<gene>
    <name evidence="6" type="ORF">Tpal_1309</name>
</gene>
<evidence type="ECO:0000256" key="2">
    <source>
        <dbReference type="ARBA" id="ARBA00023015"/>
    </source>
</evidence>
<keyword evidence="2" id="KW-0805">Transcription regulation</keyword>
<dbReference type="EMBL" id="FJNE01000003">
    <property type="protein sequence ID" value="CZQ90774.1"/>
    <property type="molecule type" value="Genomic_DNA"/>
</dbReference>
<dbReference type="FunFam" id="3.40.1410.10:FF:000008">
    <property type="entry name" value="Transcriptional regulator, GntR family"/>
    <property type="match status" value="1"/>
</dbReference>
<keyword evidence="3" id="KW-0238">DNA-binding</keyword>
<evidence type="ECO:0000313" key="6">
    <source>
        <dbReference type="EMBL" id="CZQ90774.1"/>
    </source>
</evidence>
<dbReference type="InterPro" id="IPR036390">
    <property type="entry name" value="WH_DNA-bd_sf"/>
</dbReference>
<evidence type="ECO:0000259" key="5">
    <source>
        <dbReference type="PROSITE" id="PS50949"/>
    </source>
</evidence>
<dbReference type="PRINTS" id="PR00035">
    <property type="entry name" value="HTHGNTR"/>
</dbReference>
<dbReference type="AlphaFoldDB" id="A0A143YKQ7"/>
<dbReference type="InterPro" id="IPR050679">
    <property type="entry name" value="Bact_HTH_transcr_reg"/>
</dbReference>
<dbReference type="PROSITE" id="PS50949">
    <property type="entry name" value="HTH_GNTR"/>
    <property type="match status" value="1"/>
</dbReference>
<dbReference type="InterPro" id="IPR036388">
    <property type="entry name" value="WH-like_DNA-bd_sf"/>
</dbReference>
<sequence>MMKKYQEIADELRRRIVDGDYAEDEMLPDQIALAEEFGVSRMTLKKAIDMIAMEGLLFRKRGVGTFVIKSALWNSGDSKVDEYAGLSKQFPNKTIKSKIITFDILFPPENIKSLLMLEDNQPVYHLERLRIIDDKPYILENTYFVANLVRDLTEDIINHSIYNHIRDTLGLKIGGAYRKIHADKSNKLDWQELICDEHTPILEVEQVVYLTNGTPFEYSTSRSRYDTRSYTITDILKQ</sequence>
<dbReference type="InterPro" id="IPR000524">
    <property type="entry name" value="Tscrpt_reg_HTH_GntR"/>
</dbReference>
<organism evidence="6 7">
    <name type="scientific">Trichococcus palustris</name>
    <dbReference type="NCBI Taxonomy" id="140314"/>
    <lineage>
        <taxon>Bacteria</taxon>
        <taxon>Bacillati</taxon>
        <taxon>Bacillota</taxon>
        <taxon>Bacilli</taxon>
        <taxon>Lactobacillales</taxon>
        <taxon>Carnobacteriaceae</taxon>
        <taxon>Trichococcus</taxon>
    </lineage>
</organism>
<evidence type="ECO:0000256" key="1">
    <source>
        <dbReference type="ARBA" id="ARBA00022491"/>
    </source>
</evidence>
<dbReference type="SMART" id="SM00345">
    <property type="entry name" value="HTH_GNTR"/>
    <property type="match status" value="1"/>
</dbReference>
<keyword evidence="4" id="KW-0804">Transcription</keyword>
<dbReference type="STRING" id="140314.SAMN04488076_1295"/>
<feature type="domain" description="HTH gntR-type" evidence="5">
    <location>
        <begin position="2"/>
        <end position="70"/>
    </location>
</feature>
<dbReference type="SMART" id="SM00866">
    <property type="entry name" value="UTRA"/>
    <property type="match status" value="1"/>
</dbReference>
<dbReference type="Pfam" id="PF07702">
    <property type="entry name" value="UTRA"/>
    <property type="match status" value="1"/>
</dbReference>
<keyword evidence="7" id="KW-1185">Reference proteome</keyword>
<protein>
    <submittedName>
        <fullName evidence="6">Transcription regulator hth gntr</fullName>
    </submittedName>
</protein>
<keyword evidence="1" id="KW-0678">Repressor</keyword>
<evidence type="ECO:0000256" key="4">
    <source>
        <dbReference type="ARBA" id="ARBA00023163"/>
    </source>
</evidence>
<dbReference type="PANTHER" id="PTHR44846:SF5">
    <property type="entry name" value="HTH-TYPE TRANSCRIPTIONAL REGULATOR GMUR"/>
    <property type="match status" value="1"/>
</dbReference>
<dbReference type="GO" id="GO:0003700">
    <property type="term" value="F:DNA-binding transcription factor activity"/>
    <property type="evidence" value="ECO:0007669"/>
    <property type="project" value="InterPro"/>
</dbReference>
<dbReference type="PANTHER" id="PTHR44846">
    <property type="entry name" value="MANNOSYL-D-GLYCERATE TRANSPORT/METABOLISM SYSTEM REPRESSOR MNGR-RELATED"/>
    <property type="match status" value="1"/>
</dbReference>
<dbReference type="InterPro" id="IPR011663">
    <property type="entry name" value="UTRA"/>
</dbReference>